<proteinExistence type="inferred from homology"/>
<dbReference type="RefSeq" id="WP_084776816.1">
    <property type="nucleotide sequence ID" value="NZ_FTNR01000020.1"/>
</dbReference>
<dbReference type="Gene3D" id="3.30.310.10">
    <property type="entry name" value="TATA-Binding Protein"/>
    <property type="match status" value="2"/>
</dbReference>
<dbReference type="PANTHER" id="PTHR10126">
    <property type="entry name" value="TATA-BOX BINDING PROTEIN"/>
    <property type="match status" value="1"/>
</dbReference>
<comment type="similarity">
    <text evidence="1">Belongs to the TBP family.</text>
</comment>
<dbReference type="EMBL" id="FTNR01000020">
    <property type="protein sequence ID" value="SIS18344.1"/>
    <property type="molecule type" value="Genomic_DNA"/>
</dbReference>
<dbReference type="AlphaFoldDB" id="A0A1N7H0H1"/>
<keyword evidence="4" id="KW-0804">Transcription</keyword>
<organism evidence="5 6">
    <name type="scientific">Natronorubrum thiooxidans</name>
    <dbReference type="NCBI Taxonomy" id="308853"/>
    <lineage>
        <taxon>Archaea</taxon>
        <taxon>Methanobacteriati</taxon>
        <taxon>Methanobacteriota</taxon>
        <taxon>Stenosarchaea group</taxon>
        <taxon>Halobacteria</taxon>
        <taxon>Halobacteriales</taxon>
        <taxon>Natrialbaceae</taxon>
        <taxon>Natronorubrum</taxon>
    </lineage>
</organism>
<keyword evidence="3" id="KW-0238">DNA-binding</keyword>
<gene>
    <name evidence="5" type="ORF">SAMN05421752_1202</name>
</gene>
<keyword evidence="6" id="KW-1185">Reference proteome</keyword>
<keyword evidence="2" id="KW-0677">Repeat</keyword>
<dbReference type="PRINTS" id="PR00686">
    <property type="entry name" value="TIFACTORIID"/>
</dbReference>
<dbReference type="Proteomes" id="UP000185936">
    <property type="component" value="Unassembled WGS sequence"/>
</dbReference>
<name>A0A1N7H0H1_9EURY</name>
<dbReference type="GO" id="GO:0003677">
    <property type="term" value="F:DNA binding"/>
    <property type="evidence" value="ECO:0007669"/>
    <property type="project" value="UniProtKB-KW"/>
</dbReference>
<dbReference type="InterPro" id="IPR012295">
    <property type="entry name" value="TBP_dom_sf"/>
</dbReference>
<evidence type="ECO:0000256" key="3">
    <source>
        <dbReference type="ARBA" id="ARBA00023125"/>
    </source>
</evidence>
<accession>A0A1N7H0H1</accession>
<protein>
    <submittedName>
        <fullName evidence="5">TATA binding protein of transcription factor TFIID</fullName>
    </submittedName>
</protein>
<reference evidence="6" key="1">
    <citation type="submission" date="2017-01" db="EMBL/GenBank/DDBJ databases">
        <authorList>
            <person name="Varghese N."/>
            <person name="Submissions S."/>
        </authorList>
    </citation>
    <scope>NUCLEOTIDE SEQUENCE [LARGE SCALE GENOMIC DNA]</scope>
    <source>
        <strain evidence="6">type strain: HArc-</strain>
    </source>
</reference>
<dbReference type="GO" id="GO:0006352">
    <property type="term" value="P:DNA-templated transcription initiation"/>
    <property type="evidence" value="ECO:0007669"/>
    <property type="project" value="InterPro"/>
</dbReference>
<dbReference type="Pfam" id="PF00352">
    <property type="entry name" value="TBP"/>
    <property type="match status" value="2"/>
</dbReference>
<evidence type="ECO:0000256" key="2">
    <source>
        <dbReference type="ARBA" id="ARBA00022737"/>
    </source>
</evidence>
<evidence type="ECO:0000256" key="4">
    <source>
        <dbReference type="ARBA" id="ARBA00023163"/>
    </source>
</evidence>
<sequence>MEIVNIVASGDLGVELDLTPLYTDITAENVQYDPEQFPGLQVRFSQEGPVIMLFSSGSYTIVGADTQDQVQSLYDRLNESLNKLGIEYEFEEGKPEIQNLICKGDLGREIDLDALVIALGLENVEYEPEQSPFVYYWPDGFDCLITIPTNGQCIVTGVKSIKEANRAFTSFREEVERLFSGE</sequence>
<dbReference type="OrthoDB" id="350539at2157"/>
<dbReference type="SUPFAM" id="SSF55945">
    <property type="entry name" value="TATA-box binding protein-like"/>
    <property type="match status" value="2"/>
</dbReference>
<dbReference type="STRING" id="308853.SAMN05421752_1202"/>
<evidence type="ECO:0000256" key="1">
    <source>
        <dbReference type="ARBA" id="ARBA00005560"/>
    </source>
</evidence>
<evidence type="ECO:0000313" key="6">
    <source>
        <dbReference type="Proteomes" id="UP000185936"/>
    </source>
</evidence>
<dbReference type="InterPro" id="IPR000814">
    <property type="entry name" value="TBP"/>
</dbReference>
<evidence type="ECO:0000313" key="5">
    <source>
        <dbReference type="EMBL" id="SIS18344.1"/>
    </source>
</evidence>